<evidence type="ECO:0000313" key="1">
    <source>
        <dbReference type="EMBL" id="KAK5627243.1"/>
    </source>
</evidence>
<keyword evidence="2" id="KW-1185">Reference proteome</keyword>
<gene>
    <name evidence="1" type="ORF">RRF57_002958</name>
</gene>
<reference evidence="1 2" key="1">
    <citation type="submission" date="2023-10" db="EMBL/GenBank/DDBJ databases">
        <title>Draft genome sequence of Xylaria bambusicola isolate GMP-LS, the root and basal stem rot pathogen of sugarcane in Indonesia.</title>
        <authorList>
            <person name="Selvaraj P."/>
            <person name="Muralishankar V."/>
            <person name="Muruganantham S."/>
            <person name="Sp S."/>
            <person name="Haryani S."/>
            <person name="Lau K.J.X."/>
            <person name="Naqvi N.I."/>
        </authorList>
    </citation>
    <scope>NUCLEOTIDE SEQUENCE [LARGE SCALE GENOMIC DNA]</scope>
    <source>
        <strain evidence="1">GMP-LS</strain>
    </source>
</reference>
<proteinExistence type="predicted"/>
<organism evidence="1 2">
    <name type="scientific">Xylaria bambusicola</name>
    <dbReference type="NCBI Taxonomy" id="326684"/>
    <lineage>
        <taxon>Eukaryota</taxon>
        <taxon>Fungi</taxon>
        <taxon>Dikarya</taxon>
        <taxon>Ascomycota</taxon>
        <taxon>Pezizomycotina</taxon>
        <taxon>Sordariomycetes</taxon>
        <taxon>Xylariomycetidae</taxon>
        <taxon>Xylariales</taxon>
        <taxon>Xylariaceae</taxon>
        <taxon>Xylaria</taxon>
    </lineage>
</organism>
<protein>
    <submittedName>
        <fullName evidence="1">Uncharacterized protein</fullName>
    </submittedName>
</protein>
<evidence type="ECO:0000313" key="2">
    <source>
        <dbReference type="Proteomes" id="UP001305414"/>
    </source>
</evidence>
<dbReference type="EMBL" id="JAWHQM010000005">
    <property type="protein sequence ID" value="KAK5627243.1"/>
    <property type="molecule type" value="Genomic_DNA"/>
</dbReference>
<name>A0AAN7UFC7_9PEZI</name>
<comment type="caution">
    <text evidence="1">The sequence shown here is derived from an EMBL/GenBank/DDBJ whole genome shotgun (WGS) entry which is preliminary data.</text>
</comment>
<dbReference type="Proteomes" id="UP001305414">
    <property type="component" value="Unassembled WGS sequence"/>
</dbReference>
<accession>A0AAN7UFC7</accession>
<sequence>MVSELTVDSTCVGLSVATCREPGRFCMIISFSEVVGADIDVVARLLDVRGWTIGRAFKLSAMDGALPSGLAGDDGRDPLGGQGNVIVANIFGKPGDSGGISSFGTAKLG</sequence>
<dbReference type="AlphaFoldDB" id="A0AAN7UFC7"/>